<proteinExistence type="predicted"/>
<keyword evidence="2" id="KW-1185">Reference proteome</keyword>
<dbReference type="EMBL" id="MU970156">
    <property type="protein sequence ID" value="KAK9319871.1"/>
    <property type="molecule type" value="Genomic_DNA"/>
</dbReference>
<reference evidence="2" key="1">
    <citation type="journal article" date="2024" name="Front. Bioeng. Biotechnol.">
        <title>Genome-scale model development and genomic sequencing of the oleaginous clade Lipomyces.</title>
        <authorList>
            <person name="Czajka J.J."/>
            <person name="Han Y."/>
            <person name="Kim J."/>
            <person name="Mondo S.J."/>
            <person name="Hofstad B.A."/>
            <person name="Robles A."/>
            <person name="Haridas S."/>
            <person name="Riley R."/>
            <person name="LaButti K."/>
            <person name="Pangilinan J."/>
            <person name="Andreopoulos W."/>
            <person name="Lipzen A."/>
            <person name="Yan J."/>
            <person name="Wang M."/>
            <person name="Ng V."/>
            <person name="Grigoriev I.V."/>
            <person name="Spatafora J.W."/>
            <person name="Magnuson J.K."/>
            <person name="Baker S.E."/>
            <person name="Pomraning K.R."/>
        </authorList>
    </citation>
    <scope>NUCLEOTIDE SEQUENCE [LARGE SCALE GENOMIC DNA]</scope>
    <source>
        <strain evidence="2">CBS 10300</strain>
    </source>
</reference>
<gene>
    <name evidence="1" type="ORF">V1517DRAFT_281051</name>
</gene>
<protein>
    <submittedName>
        <fullName evidence="1">Uncharacterized protein</fullName>
    </submittedName>
</protein>
<dbReference type="Proteomes" id="UP001489719">
    <property type="component" value="Unassembled WGS sequence"/>
</dbReference>
<organism evidence="1 2">
    <name type="scientific">Lipomyces orientalis</name>
    <dbReference type="NCBI Taxonomy" id="1233043"/>
    <lineage>
        <taxon>Eukaryota</taxon>
        <taxon>Fungi</taxon>
        <taxon>Dikarya</taxon>
        <taxon>Ascomycota</taxon>
        <taxon>Saccharomycotina</taxon>
        <taxon>Lipomycetes</taxon>
        <taxon>Lipomycetales</taxon>
        <taxon>Lipomycetaceae</taxon>
        <taxon>Lipomyces</taxon>
    </lineage>
</organism>
<name>A0ACC3TG82_9ASCO</name>
<accession>A0ACC3TG82</accession>
<comment type="caution">
    <text evidence="1">The sequence shown here is derived from an EMBL/GenBank/DDBJ whole genome shotgun (WGS) entry which is preliminary data.</text>
</comment>
<evidence type="ECO:0000313" key="2">
    <source>
        <dbReference type="Proteomes" id="UP001489719"/>
    </source>
</evidence>
<sequence length="710" mass="80633">MENHLPSYNAVPRIKRSRKITICLSCYKRRVKCDKEKPQCNPCKTLSIRCEYASTSPTAGGGFGSEEAVGGSKKRKVIGEHDSSLAKKRPDAGYLAVDILTGESRYASTAYWPSFFKEESAMADILDCAGPNTKPAELNEETLESIQCRKVISAYLPEREVVEDLVGEYFRAVHPFCPIVDRHYFLLVYDSQFWNILASSSQNIQVAFVVLLFATLYGGALSKKQKLKYGPAGSQLRAVKTYDLIMEKLLAASDIFLRIHKFPERPSLCCLMGATVIQFCRRRDGSMDTTFDISHLIRIAQVMGLHRDPALFRNSGLDELQIQVRRRVWWQLVYLDVTGSLGNGLPTTSHPAQNDVKMPSVDFYELEEDKLFASFANCRSNGIRILSRLLSELYGINQPLPTMVAGILRELEEFRQDVQRTKDTMHLFTFNKRSSRASIDILHKLQTQLSLLLDVICEKLFLIYYFPLASGTPDVNQDETARAHREQVIQTAIRVMRLFLDYSELPKYVEFCLSLSRYHQFHAMIIILRDIYHYPHDIPEPTKRYGIKHEDAQPYDERTDVLQQGLTRTEDLGMNSISPLAVKQWKTFLQLKEEAWNRKYAPPSQINEAFPATLASSRASVPQLSFAQPNPATPNVIETPEPAIIDSATINQSFASDTSSVEFQNFLNMQFTADKISGRIGTASSNDYVQHVLGINSWDIDWTAYGFRLE</sequence>
<evidence type="ECO:0000313" key="1">
    <source>
        <dbReference type="EMBL" id="KAK9319871.1"/>
    </source>
</evidence>